<feature type="compositionally biased region" description="Acidic residues" evidence="1">
    <location>
        <begin position="384"/>
        <end position="410"/>
    </location>
</feature>
<dbReference type="Proteomes" id="UP000186955">
    <property type="component" value="Unassembled WGS sequence"/>
</dbReference>
<gene>
    <name evidence="2" type="ORF">PENSUB_12257</name>
</gene>
<reference evidence="2 3" key="1">
    <citation type="submission" date="2016-10" db="EMBL/GenBank/DDBJ databases">
        <title>Genome sequence of the ascomycete fungus Penicillium subrubescens.</title>
        <authorList>
            <person name="De Vries R.P."/>
            <person name="Peng M."/>
            <person name="Dilokpimol A."/>
            <person name="Hilden K."/>
            <person name="Makela M.R."/>
            <person name="Grigoriev I."/>
            <person name="Riley R."/>
            <person name="Granchi Z."/>
        </authorList>
    </citation>
    <scope>NUCLEOTIDE SEQUENCE [LARGE SCALE GENOMIC DNA]</scope>
    <source>
        <strain evidence="2 3">CBS 132785</strain>
    </source>
</reference>
<evidence type="ECO:0000313" key="3">
    <source>
        <dbReference type="Proteomes" id="UP000186955"/>
    </source>
</evidence>
<accession>A0A1Q5T128</accession>
<dbReference type="EMBL" id="MNBE01000723">
    <property type="protein sequence ID" value="OKO93978.1"/>
    <property type="molecule type" value="Genomic_DNA"/>
</dbReference>
<protein>
    <submittedName>
        <fullName evidence="2">Uncharacterized protein</fullName>
    </submittedName>
</protein>
<dbReference type="AlphaFoldDB" id="A0A1Q5T128"/>
<comment type="caution">
    <text evidence="2">The sequence shown here is derived from an EMBL/GenBank/DDBJ whole genome shotgun (WGS) entry which is preliminary data.</text>
</comment>
<evidence type="ECO:0000256" key="1">
    <source>
        <dbReference type="SAM" id="MobiDB-lite"/>
    </source>
</evidence>
<feature type="region of interest" description="Disordered" evidence="1">
    <location>
        <begin position="381"/>
        <end position="422"/>
    </location>
</feature>
<evidence type="ECO:0000313" key="2">
    <source>
        <dbReference type="EMBL" id="OKO93978.1"/>
    </source>
</evidence>
<name>A0A1Q5T128_9EURO</name>
<sequence length="422" mass="46437">MGANPNTADVDAESRRLSGHNIDRTVKSLLQYEAVTLATNTLGQTALALAISDGLDSHAKILLGYQSSERDGKVEDSSYRQSVHVYGHTLAPELSEREDCERLLVAMLDRRGQFTLLIVITMDNSSLFIHSTSNITNLSAGDTSRVLITDRPNITNLAAGNWSRVVICAAANITSISVNTHSWVYIEINANIKIDSCAVNVQGQAAIASVSSHDHARLTVGSEAKIEKISVVNASSLYTKDQCAISRIMTSDHANVKIGAHTKIGKMLMDRYSRVHAKGRCAISKTMISDSAHIKIGADTKIEEMRIDFLESYQNQPLEVVARDDARLLFCEEDGRWSEGNFWTWDHAKLTIQKFNPASTSEIINSLKEALGLDEEQLNIPEEVAQESEDEISDNELDDLGDDESSDEDWSWAADIGNVDIK</sequence>
<keyword evidence="3" id="KW-1185">Reference proteome</keyword>
<proteinExistence type="predicted"/>
<organism evidence="2 3">
    <name type="scientific">Penicillium subrubescens</name>
    <dbReference type="NCBI Taxonomy" id="1316194"/>
    <lineage>
        <taxon>Eukaryota</taxon>
        <taxon>Fungi</taxon>
        <taxon>Dikarya</taxon>
        <taxon>Ascomycota</taxon>
        <taxon>Pezizomycotina</taxon>
        <taxon>Eurotiomycetes</taxon>
        <taxon>Eurotiomycetidae</taxon>
        <taxon>Eurotiales</taxon>
        <taxon>Aspergillaceae</taxon>
        <taxon>Penicillium</taxon>
    </lineage>
</organism>